<dbReference type="STRING" id="582692.SAMN05720606_10875"/>
<accession>A0A1G5I6Y1</accession>
<reference evidence="2" key="1">
    <citation type="submission" date="2016-10" db="EMBL/GenBank/DDBJ databases">
        <authorList>
            <person name="Varghese N."/>
            <person name="Submissions S."/>
        </authorList>
    </citation>
    <scope>NUCLEOTIDE SEQUENCE [LARGE SCALE GENOMIC DNA]</scope>
    <source>
        <strain evidence="2">BL9</strain>
    </source>
</reference>
<keyword evidence="2" id="KW-1185">Reference proteome</keyword>
<name>A0A1G5I6Y1_9BACL</name>
<sequence>MVQSSLARLSNIRSRLIERMLMSEELMKAVVHDSTNFLEQPAVVDPEQYLYQRIFPIRHLPGKNVNEQKTVVSVSLENIQSVQREYKSGMICFNVYTHLSLCQSESELLRTDFIIRKIDELFHRSQDFGIERLEFEKLDVLKILNPNYYGDSITYRMLDFAK</sequence>
<evidence type="ECO:0000313" key="1">
    <source>
        <dbReference type="EMBL" id="SCY71773.1"/>
    </source>
</evidence>
<dbReference type="Proteomes" id="UP000198538">
    <property type="component" value="Unassembled WGS sequence"/>
</dbReference>
<evidence type="ECO:0000313" key="2">
    <source>
        <dbReference type="Proteomes" id="UP000198538"/>
    </source>
</evidence>
<dbReference type="EMBL" id="FMVM01000008">
    <property type="protein sequence ID" value="SCY71773.1"/>
    <property type="molecule type" value="Genomic_DNA"/>
</dbReference>
<dbReference type="RefSeq" id="WP_090920035.1">
    <property type="nucleotide sequence ID" value="NZ_FMVM01000008.1"/>
</dbReference>
<organism evidence="1 2">
    <name type="scientific">Paenibacillus polysaccharolyticus</name>
    <dbReference type="NCBI Taxonomy" id="582692"/>
    <lineage>
        <taxon>Bacteria</taxon>
        <taxon>Bacillati</taxon>
        <taxon>Bacillota</taxon>
        <taxon>Bacilli</taxon>
        <taxon>Bacillales</taxon>
        <taxon>Paenibacillaceae</taxon>
        <taxon>Paenibacillus</taxon>
    </lineage>
</organism>
<protein>
    <submittedName>
        <fullName evidence="1">Uncharacterized protein</fullName>
    </submittedName>
</protein>
<proteinExistence type="predicted"/>
<dbReference type="AlphaFoldDB" id="A0A1G5I6Y1"/>
<gene>
    <name evidence="1" type="ORF">SAMN05720606_10875</name>
</gene>